<dbReference type="OrthoDB" id="1149172at2"/>
<feature type="transmembrane region" description="Helical" evidence="1">
    <location>
        <begin position="157"/>
        <end position="178"/>
    </location>
</feature>
<organism evidence="2 3">
    <name type="scientific">Capnocytophaga granulosa</name>
    <dbReference type="NCBI Taxonomy" id="45242"/>
    <lineage>
        <taxon>Bacteria</taxon>
        <taxon>Pseudomonadati</taxon>
        <taxon>Bacteroidota</taxon>
        <taxon>Flavobacteriia</taxon>
        <taxon>Flavobacteriales</taxon>
        <taxon>Flavobacteriaceae</taxon>
        <taxon>Capnocytophaga</taxon>
    </lineage>
</organism>
<comment type="caution">
    <text evidence="2">The sequence shown here is derived from an EMBL/GenBank/DDBJ whole genome shotgun (WGS) entry which is preliminary data.</text>
</comment>
<sequence>MNDFIFYKKRGFSALIGDTFTFFKKYARNFFSNYLIVNGAIFAAVGIIAVAMFALYASSRSSIGFGPTALLVLVLLLLSVFLVLFVICFPIAYTQLLEEAPYRTDISAKEIFDRIRVMLPRAFAFGFISFFVIGIPFGFILLWTIKLFDEEPVLLQLVSAFMSTFMVLFLQQFMLIYIKDKMDYFPALGKVFNQLKVGFWDKFGATFVMSLIIYAITTAGIIVPMVVYLVVLGGLSGFEATISNTILVFILLLIIITVVFVASNFQTFLQILIHFGEKDGEYTDEIDLIGQNAKEE</sequence>
<protein>
    <recommendedName>
        <fullName evidence="4">Membrane domain of glycerophosphoryl diester phosphodiesterase</fullName>
    </recommendedName>
</protein>
<keyword evidence="1" id="KW-0472">Membrane</keyword>
<dbReference type="AlphaFoldDB" id="A0A1H2WVS1"/>
<keyword evidence="3" id="KW-1185">Reference proteome</keyword>
<feature type="transmembrane region" description="Helical" evidence="1">
    <location>
        <begin position="122"/>
        <end position="145"/>
    </location>
</feature>
<feature type="transmembrane region" description="Helical" evidence="1">
    <location>
        <begin position="199"/>
        <end position="230"/>
    </location>
</feature>
<keyword evidence="1" id="KW-0812">Transmembrane</keyword>
<reference evidence="2 3" key="1">
    <citation type="submission" date="2016-10" db="EMBL/GenBank/DDBJ databases">
        <authorList>
            <person name="Varghese N."/>
            <person name="Submissions S."/>
        </authorList>
    </citation>
    <scope>NUCLEOTIDE SEQUENCE [LARGE SCALE GENOMIC DNA]</scope>
    <source>
        <strain evidence="2 3">DSM 11449</strain>
    </source>
</reference>
<feature type="transmembrane region" description="Helical" evidence="1">
    <location>
        <begin position="69"/>
        <end position="93"/>
    </location>
</feature>
<feature type="transmembrane region" description="Helical" evidence="1">
    <location>
        <begin position="34"/>
        <end position="57"/>
    </location>
</feature>
<gene>
    <name evidence="2" type="ORF">SAMN05444420_104222</name>
</gene>
<keyword evidence="1" id="KW-1133">Transmembrane helix</keyword>
<evidence type="ECO:0000256" key="1">
    <source>
        <dbReference type="SAM" id="Phobius"/>
    </source>
</evidence>
<evidence type="ECO:0000313" key="2">
    <source>
        <dbReference type="EMBL" id="SDW84606.1"/>
    </source>
</evidence>
<name>A0A1H2WVS1_9FLAO</name>
<dbReference type="RefSeq" id="WP_016420834.1">
    <property type="nucleotide sequence ID" value="NZ_FNND01000004.1"/>
</dbReference>
<feature type="transmembrane region" description="Helical" evidence="1">
    <location>
        <begin position="242"/>
        <end position="262"/>
    </location>
</feature>
<evidence type="ECO:0008006" key="4">
    <source>
        <dbReference type="Google" id="ProtNLM"/>
    </source>
</evidence>
<proteinExistence type="predicted"/>
<dbReference type="Proteomes" id="UP000182771">
    <property type="component" value="Unassembled WGS sequence"/>
</dbReference>
<accession>A0A1H2WVS1</accession>
<evidence type="ECO:0000313" key="3">
    <source>
        <dbReference type="Proteomes" id="UP000182771"/>
    </source>
</evidence>
<dbReference type="GeneID" id="85017257"/>
<dbReference type="EMBL" id="FNND01000004">
    <property type="protein sequence ID" value="SDW84606.1"/>
    <property type="molecule type" value="Genomic_DNA"/>
</dbReference>